<dbReference type="AlphaFoldDB" id="A0A5B7GEI3"/>
<evidence type="ECO:0000313" key="3">
    <source>
        <dbReference type="Proteomes" id="UP000324222"/>
    </source>
</evidence>
<protein>
    <submittedName>
        <fullName evidence="2">Uncharacterized protein</fullName>
    </submittedName>
</protein>
<keyword evidence="3" id="KW-1185">Reference proteome</keyword>
<evidence type="ECO:0000256" key="1">
    <source>
        <dbReference type="SAM" id="Phobius"/>
    </source>
</evidence>
<reference evidence="2 3" key="1">
    <citation type="submission" date="2019-05" db="EMBL/GenBank/DDBJ databases">
        <title>Another draft genome of Portunus trituberculatus and its Hox gene families provides insights of decapod evolution.</title>
        <authorList>
            <person name="Jeong J.-H."/>
            <person name="Song I."/>
            <person name="Kim S."/>
            <person name="Choi T."/>
            <person name="Kim D."/>
            <person name="Ryu S."/>
            <person name="Kim W."/>
        </authorList>
    </citation>
    <scope>NUCLEOTIDE SEQUENCE [LARGE SCALE GENOMIC DNA]</scope>
    <source>
        <tissue evidence="2">Muscle</tissue>
    </source>
</reference>
<accession>A0A5B7GEI3</accession>
<proteinExistence type="predicted"/>
<feature type="transmembrane region" description="Helical" evidence="1">
    <location>
        <begin position="236"/>
        <end position="259"/>
    </location>
</feature>
<sequence length="260" mass="27617">MVSRGVEAGGEGSVVWAEDVVKEEAVTLSSLNEDQGEARRGEWGRSCRSSVHWSGGDKHRGLALPSSLPALFPPSSSSSSSSSSSQTRSSLLPRPFLLVYKSFVPLLPSCSFLPSSWCPRNGGGPDQYKAHSRRPAAAPKFLARRGKAHGRVTWPTVRFQIPQTGGGGSGGGGAPCSPGALVSPNIPSLQAIVPRGRPFAPTPPAPPHRRLPRAALRSCARPNERFLQCMASEGLYFLWSPFVCDVVVVAAVVVLVVVVW</sequence>
<dbReference type="Proteomes" id="UP000324222">
    <property type="component" value="Unassembled WGS sequence"/>
</dbReference>
<gene>
    <name evidence="2" type="ORF">E2C01_049691</name>
</gene>
<keyword evidence="1" id="KW-0472">Membrane</keyword>
<keyword evidence="1" id="KW-1133">Transmembrane helix</keyword>
<organism evidence="2 3">
    <name type="scientific">Portunus trituberculatus</name>
    <name type="common">Swimming crab</name>
    <name type="synonym">Neptunus trituberculatus</name>
    <dbReference type="NCBI Taxonomy" id="210409"/>
    <lineage>
        <taxon>Eukaryota</taxon>
        <taxon>Metazoa</taxon>
        <taxon>Ecdysozoa</taxon>
        <taxon>Arthropoda</taxon>
        <taxon>Crustacea</taxon>
        <taxon>Multicrustacea</taxon>
        <taxon>Malacostraca</taxon>
        <taxon>Eumalacostraca</taxon>
        <taxon>Eucarida</taxon>
        <taxon>Decapoda</taxon>
        <taxon>Pleocyemata</taxon>
        <taxon>Brachyura</taxon>
        <taxon>Eubrachyura</taxon>
        <taxon>Portunoidea</taxon>
        <taxon>Portunidae</taxon>
        <taxon>Portuninae</taxon>
        <taxon>Portunus</taxon>
    </lineage>
</organism>
<name>A0A5B7GEI3_PORTR</name>
<comment type="caution">
    <text evidence="2">The sequence shown here is derived from an EMBL/GenBank/DDBJ whole genome shotgun (WGS) entry which is preliminary data.</text>
</comment>
<dbReference type="EMBL" id="VSRR010013407">
    <property type="protein sequence ID" value="MPC55747.1"/>
    <property type="molecule type" value="Genomic_DNA"/>
</dbReference>
<keyword evidence="1" id="KW-0812">Transmembrane</keyword>
<evidence type="ECO:0000313" key="2">
    <source>
        <dbReference type="EMBL" id="MPC55747.1"/>
    </source>
</evidence>